<dbReference type="STRING" id="29448.QU41_21170"/>
<organism evidence="4 5">
    <name type="scientific">Bradyrhizobium elkanii</name>
    <dbReference type="NCBI Taxonomy" id="29448"/>
    <lineage>
        <taxon>Bacteria</taxon>
        <taxon>Pseudomonadati</taxon>
        <taxon>Pseudomonadota</taxon>
        <taxon>Alphaproteobacteria</taxon>
        <taxon>Hyphomicrobiales</taxon>
        <taxon>Nitrobacteraceae</taxon>
        <taxon>Bradyrhizobium</taxon>
    </lineage>
</organism>
<dbReference type="Gene3D" id="3.40.190.10">
    <property type="entry name" value="Periplasmic binding protein-like II"/>
    <property type="match status" value="2"/>
</dbReference>
<dbReference type="PANTHER" id="PTHR31528">
    <property type="entry name" value="4-AMINO-5-HYDROXYMETHYL-2-METHYLPYRIMIDINE PHOSPHATE SYNTHASE THI11-RELATED"/>
    <property type="match status" value="1"/>
</dbReference>
<dbReference type="RefSeq" id="WP_069280433.1">
    <property type="nucleotide sequence ID" value="NZ_JAFICZ010000001.1"/>
</dbReference>
<evidence type="ECO:0000313" key="3">
    <source>
        <dbReference type="EMBL" id="MBP1292897.1"/>
    </source>
</evidence>
<dbReference type="EMBL" id="JAFICZ010000001">
    <property type="protein sequence ID" value="MBP1292897.1"/>
    <property type="molecule type" value="Genomic_DNA"/>
</dbReference>
<dbReference type="eggNOG" id="COG0715">
    <property type="taxonomic scope" value="Bacteria"/>
</dbReference>
<accession>A0A1E3ECS2</accession>
<feature type="chain" id="PRO_5041050942" evidence="1">
    <location>
        <begin position="31"/>
        <end position="347"/>
    </location>
</feature>
<dbReference type="SUPFAM" id="SSF53850">
    <property type="entry name" value="Periplasmic binding protein-like II"/>
    <property type="match status" value="1"/>
</dbReference>
<dbReference type="InterPro" id="IPR027939">
    <property type="entry name" value="NMT1/THI5"/>
</dbReference>
<dbReference type="EMBL" id="SZZP01000016">
    <property type="protein sequence ID" value="TKV78560.1"/>
    <property type="molecule type" value="Genomic_DNA"/>
</dbReference>
<sequence length="347" mass="38322">MIPAFLLRALTTSLLTAALCVAAALAPARAQTSDKTLDKVSFGTNWVAEGEHGGFFQALADGTYKKYGLDVTIVPGGPNENNRMLLIAGKLDFFMSANSLQTFDAVTNNVPLVAVAAMFQKDPQVFLTHPEVKATKIEDLKPLTLLISKEGITSYFQWLKSEYGFDENKVKPYTFNPQPFIVNKQTAMQGYVTSEPFAVEKAAGFKPNVLLLADYGFNSYSTLIETRRDLVDKKPDLVQRFVDASIVGWYHYVYGDNSAGNAMIKKLNPDMNDELLAYCVAKMREHGIVDSGDSIKNGIGAMTDERMASFFDKMVRAGVVKSAIDYRQGYTLRFVNKAVGAELRPKN</sequence>
<comment type="caution">
    <text evidence="4">The sequence shown here is derived from an EMBL/GenBank/DDBJ whole genome shotgun (WGS) entry which is preliminary data.</text>
</comment>
<dbReference type="GO" id="GO:0009228">
    <property type="term" value="P:thiamine biosynthetic process"/>
    <property type="evidence" value="ECO:0007669"/>
    <property type="project" value="InterPro"/>
</dbReference>
<feature type="signal peptide" evidence="1">
    <location>
        <begin position="1"/>
        <end position="30"/>
    </location>
</feature>
<evidence type="ECO:0000256" key="1">
    <source>
        <dbReference type="SAM" id="SignalP"/>
    </source>
</evidence>
<name>A0A1E3ECS2_BRAEL</name>
<dbReference type="Pfam" id="PF09084">
    <property type="entry name" value="NMT1"/>
    <property type="match status" value="1"/>
</dbReference>
<reference evidence="4 5" key="1">
    <citation type="submission" date="2019-05" db="EMBL/GenBank/DDBJ databases">
        <title>Draft Genome of Bradyrhizobium elkanii strain SEMIA 938, Used in Commercial Inoculants for Lupinus spp. in Brazil.</title>
        <authorList>
            <person name="Hungria M."/>
            <person name="Delamuta J.R.M."/>
            <person name="Ribeiro R.A."/>
            <person name="Nogueira M.A."/>
        </authorList>
    </citation>
    <scope>NUCLEOTIDE SEQUENCE [LARGE SCALE GENOMIC DNA]</scope>
    <source>
        <strain evidence="4 5">Semia 938</strain>
    </source>
</reference>
<dbReference type="InterPro" id="IPR015168">
    <property type="entry name" value="SsuA/THI5"/>
</dbReference>
<dbReference type="PANTHER" id="PTHR31528:SF3">
    <property type="entry name" value="THIAMINE BIOSYNTHESIS PROTEIN HI_0357-RELATED"/>
    <property type="match status" value="1"/>
</dbReference>
<feature type="domain" description="SsuA/THI5-like" evidence="2">
    <location>
        <begin position="51"/>
        <end position="250"/>
    </location>
</feature>
<evidence type="ECO:0000313" key="5">
    <source>
        <dbReference type="Proteomes" id="UP000305095"/>
    </source>
</evidence>
<evidence type="ECO:0000313" key="4">
    <source>
        <dbReference type="EMBL" id="TKV78560.1"/>
    </source>
</evidence>
<keyword evidence="1" id="KW-0732">Signal</keyword>
<proteinExistence type="predicted"/>
<gene>
    <name evidence="4" type="ORF">FDV58_24980</name>
    <name evidence="3" type="ORF">JOH49_002650</name>
</gene>
<evidence type="ECO:0000259" key="2">
    <source>
        <dbReference type="Pfam" id="PF09084"/>
    </source>
</evidence>
<protein>
    <submittedName>
        <fullName evidence="4">ABC transporter substrate-binding protein</fullName>
    </submittedName>
    <submittedName>
        <fullName evidence="3">NitT/TauT family transport system substrate-binding protein</fullName>
    </submittedName>
</protein>
<dbReference type="AlphaFoldDB" id="A0A1E3ECS2"/>
<reference evidence="3" key="2">
    <citation type="submission" date="2021-02" db="EMBL/GenBank/DDBJ databases">
        <title>Genomic Encyclopedia of Type Strains, Phase IV (KMG-V): Genome sequencing to study the core and pangenomes of soil and plant-associated prokaryotes.</title>
        <authorList>
            <person name="Whitman W."/>
        </authorList>
    </citation>
    <scope>NUCLEOTIDE SEQUENCE</scope>
    <source>
        <strain evidence="3">USDA 406</strain>
    </source>
</reference>
<dbReference type="OrthoDB" id="5372616at2"/>
<dbReference type="Proteomes" id="UP000305095">
    <property type="component" value="Unassembled WGS sequence"/>
</dbReference>
<dbReference type="Proteomes" id="UP000673383">
    <property type="component" value="Unassembled WGS sequence"/>
</dbReference>